<dbReference type="EMBL" id="VLLB01000009">
    <property type="protein sequence ID" value="TWI62148.1"/>
    <property type="molecule type" value="Genomic_DNA"/>
</dbReference>
<dbReference type="RefSeq" id="WP_229474786.1">
    <property type="nucleotide sequence ID" value="NZ_VLLB01000009.1"/>
</dbReference>
<reference evidence="4 5" key="1">
    <citation type="journal article" date="2015" name="Stand. Genomic Sci.">
        <title>Genomic Encyclopedia of Bacterial and Archaeal Type Strains, Phase III: the genomes of soil and plant-associated and newly described type strains.</title>
        <authorList>
            <person name="Whitman W.B."/>
            <person name="Woyke T."/>
            <person name="Klenk H.P."/>
            <person name="Zhou Y."/>
            <person name="Lilburn T.G."/>
            <person name="Beck B.J."/>
            <person name="De Vos P."/>
            <person name="Vandamme P."/>
            <person name="Eisen J.A."/>
            <person name="Garrity G."/>
            <person name="Hugenholtz P."/>
            <person name="Kyrpides N.C."/>
        </authorList>
    </citation>
    <scope>NUCLEOTIDE SEQUENCE [LARGE SCALE GENOMIC DNA]</scope>
    <source>
        <strain evidence="4 5">CGMCC 1.10822</strain>
    </source>
</reference>
<evidence type="ECO:0000256" key="2">
    <source>
        <dbReference type="ARBA" id="ARBA00023315"/>
    </source>
</evidence>
<dbReference type="SUPFAM" id="SSF55729">
    <property type="entry name" value="Acyl-CoA N-acyltransferases (Nat)"/>
    <property type="match status" value="1"/>
</dbReference>
<dbReference type="InterPro" id="IPR000182">
    <property type="entry name" value="GNAT_dom"/>
</dbReference>
<dbReference type="InterPro" id="IPR050832">
    <property type="entry name" value="Bact_Acetyltransf"/>
</dbReference>
<sequence length="159" mass="17527">MDNLTFRPATPEDAPAIAALIMALMPFLTQHPSGKGAEQFMASVGIDGQRRYLAQERYRYHVAMEDGLLAGIVAMRDNAHLFHLFVSESLHGKGLGRRLWELARDEAIALGNPGSFTVNAAVRVMAMYRHLGFVPEGEPVAHDGIVDVPMRWTQQLTGT</sequence>
<evidence type="ECO:0000313" key="5">
    <source>
        <dbReference type="Proteomes" id="UP000318431"/>
    </source>
</evidence>
<feature type="domain" description="N-acetyltransferase" evidence="3">
    <location>
        <begin position="4"/>
        <end position="155"/>
    </location>
</feature>
<keyword evidence="5" id="KW-1185">Reference proteome</keyword>
<organism evidence="4 5">
    <name type="scientific">Pseudoduganella lurida</name>
    <dbReference type="NCBI Taxonomy" id="1036180"/>
    <lineage>
        <taxon>Bacteria</taxon>
        <taxon>Pseudomonadati</taxon>
        <taxon>Pseudomonadota</taxon>
        <taxon>Betaproteobacteria</taxon>
        <taxon>Burkholderiales</taxon>
        <taxon>Oxalobacteraceae</taxon>
        <taxon>Telluria group</taxon>
        <taxon>Pseudoduganella</taxon>
    </lineage>
</organism>
<dbReference type="PANTHER" id="PTHR43877">
    <property type="entry name" value="AMINOALKYLPHOSPHONATE N-ACETYLTRANSFERASE-RELATED-RELATED"/>
    <property type="match status" value="1"/>
</dbReference>
<name>A0A562QZA7_9BURK</name>
<dbReference type="CDD" id="cd04301">
    <property type="entry name" value="NAT_SF"/>
    <property type="match status" value="1"/>
</dbReference>
<dbReference type="PROSITE" id="PS51186">
    <property type="entry name" value="GNAT"/>
    <property type="match status" value="1"/>
</dbReference>
<dbReference type="Proteomes" id="UP000318431">
    <property type="component" value="Unassembled WGS sequence"/>
</dbReference>
<dbReference type="Gene3D" id="3.40.630.30">
    <property type="match status" value="1"/>
</dbReference>
<evidence type="ECO:0000313" key="4">
    <source>
        <dbReference type="EMBL" id="TWI62148.1"/>
    </source>
</evidence>
<comment type="caution">
    <text evidence="4">The sequence shown here is derived from an EMBL/GenBank/DDBJ whole genome shotgun (WGS) entry which is preliminary data.</text>
</comment>
<protein>
    <submittedName>
        <fullName evidence="4">Acetyltransferase (GNAT) family protein</fullName>
    </submittedName>
</protein>
<keyword evidence="2" id="KW-0012">Acyltransferase</keyword>
<evidence type="ECO:0000256" key="1">
    <source>
        <dbReference type="ARBA" id="ARBA00022679"/>
    </source>
</evidence>
<dbReference type="InterPro" id="IPR016181">
    <property type="entry name" value="Acyl_CoA_acyltransferase"/>
</dbReference>
<keyword evidence="1 4" id="KW-0808">Transferase</keyword>
<dbReference type="Pfam" id="PF13673">
    <property type="entry name" value="Acetyltransf_10"/>
    <property type="match status" value="1"/>
</dbReference>
<gene>
    <name evidence="4" type="ORF">IP91_04257</name>
</gene>
<dbReference type="GO" id="GO:0016747">
    <property type="term" value="F:acyltransferase activity, transferring groups other than amino-acyl groups"/>
    <property type="evidence" value="ECO:0007669"/>
    <property type="project" value="InterPro"/>
</dbReference>
<dbReference type="AlphaFoldDB" id="A0A562QZA7"/>
<evidence type="ECO:0000259" key="3">
    <source>
        <dbReference type="PROSITE" id="PS51186"/>
    </source>
</evidence>
<accession>A0A562QZA7</accession>
<proteinExistence type="predicted"/>